<name>A0A3P7BI13_HYMDI</name>
<dbReference type="PANTHER" id="PTHR21725">
    <property type="entry name" value="E3 UBIQUITIN-PROTEIN LIGASE UBR4"/>
    <property type="match status" value="1"/>
</dbReference>
<evidence type="ECO:0000259" key="3">
    <source>
        <dbReference type="Pfam" id="PF13764"/>
    </source>
</evidence>
<dbReference type="PROSITE" id="PS52043">
    <property type="entry name" value="UBR4_E3"/>
    <property type="match status" value="1"/>
</dbReference>
<dbReference type="Proteomes" id="UP000274504">
    <property type="component" value="Unassembled WGS sequence"/>
</dbReference>
<dbReference type="AlphaFoldDB" id="A0A3P7BI13"/>
<keyword evidence="1" id="KW-0863">Zinc-finger</keyword>
<feature type="domain" description="E3 ubiquitin ligase UBR4 C-terminal" evidence="3">
    <location>
        <begin position="162"/>
        <end position="349"/>
    </location>
</feature>
<proteinExistence type="inferred from homology"/>
<accession>A0A3P7BI13</accession>
<dbReference type="InterPro" id="IPR045189">
    <property type="entry name" value="UBR4-like"/>
</dbReference>
<sequence length="411" mass="45170">MNKATDNSEIENQVKGNDNDLMGLPRLLTCISLHPNMDVVQSGVAKLPGLLAFGSEARMMAIVDFLRENAVKPLLIEVDAISKFLNNTSLPFVLQLLRGCMWRPVATAADTMDPPSPNFPSAPPHYTTRQLLAFLHKLEDSKSVGQVVESKDLTTFDGVISCREKYLLALNMKVNEKGQVAMTTANKLAVMAAQVVEETGLQCAICHEGPRSAPREELGIYAFILMADTTTSKFSNSTKIGDGYTTVSSFVVVHFECHTKAVCASTQNEWTVATRHNRDARCNCVSTKSFISSFQMVVSMTVTTRLSFHDIKLLLLRFAHQRSFHGETGGGARESNLNLIPHLMQVCVFSFPWNCLIIGIAVSMIGFSLSVGILSNEERTSTGDRAQQPDESSWNSRISVCFADFLLNGGY</sequence>
<comment type="similarity">
    <text evidence="1">Belongs to the UBR4 family.</text>
</comment>
<evidence type="ECO:0000313" key="4">
    <source>
        <dbReference type="EMBL" id="VDL60777.1"/>
    </source>
</evidence>
<keyword evidence="2" id="KW-1133">Transmembrane helix</keyword>
<keyword evidence="2" id="KW-0812">Transmembrane</keyword>
<evidence type="ECO:0000256" key="2">
    <source>
        <dbReference type="SAM" id="Phobius"/>
    </source>
</evidence>
<protein>
    <recommendedName>
        <fullName evidence="3">E3 ubiquitin ligase UBR4 C-terminal domain-containing protein</fullName>
    </recommendedName>
</protein>
<dbReference type="PANTHER" id="PTHR21725:SF1">
    <property type="entry name" value="E3 UBIQUITIN-PROTEIN LIGASE UBR4"/>
    <property type="match status" value="1"/>
</dbReference>
<evidence type="ECO:0000256" key="1">
    <source>
        <dbReference type="PROSITE-ProRule" id="PRU01388"/>
    </source>
</evidence>
<feature type="transmembrane region" description="Helical" evidence="2">
    <location>
        <begin position="351"/>
        <end position="375"/>
    </location>
</feature>
<evidence type="ECO:0000313" key="5">
    <source>
        <dbReference type="Proteomes" id="UP000274504"/>
    </source>
</evidence>
<dbReference type="GO" id="GO:0008270">
    <property type="term" value="F:zinc ion binding"/>
    <property type="evidence" value="ECO:0007669"/>
    <property type="project" value="UniProtKB-KW"/>
</dbReference>
<dbReference type="OrthoDB" id="30336at2759"/>
<keyword evidence="2" id="KW-0472">Membrane</keyword>
<dbReference type="Pfam" id="PF13764">
    <property type="entry name" value="E3_UbLigase_R4"/>
    <property type="match status" value="1"/>
</dbReference>
<keyword evidence="1" id="KW-0862">Zinc</keyword>
<reference evidence="4 5" key="1">
    <citation type="submission" date="2018-11" db="EMBL/GenBank/DDBJ databases">
        <authorList>
            <consortium name="Pathogen Informatics"/>
        </authorList>
    </citation>
    <scope>NUCLEOTIDE SEQUENCE [LARGE SCALE GENOMIC DNA]</scope>
</reference>
<gene>
    <name evidence="4" type="ORF">HDID_LOCUS8459</name>
</gene>
<keyword evidence="1" id="KW-0479">Metal-binding</keyword>
<dbReference type="EMBL" id="UYSG01011082">
    <property type="protein sequence ID" value="VDL60777.1"/>
    <property type="molecule type" value="Genomic_DNA"/>
</dbReference>
<dbReference type="InterPro" id="IPR025704">
    <property type="entry name" value="E3_Ub_ligase_UBR4_C"/>
</dbReference>
<organism evidence="4 5">
    <name type="scientific">Hymenolepis diminuta</name>
    <name type="common">Rat tapeworm</name>
    <dbReference type="NCBI Taxonomy" id="6216"/>
    <lineage>
        <taxon>Eukaryota</taxon>
        <taxon>Metazoa</taxon>
        <taxon>Spiralia</taxon>
        <taxon>Lophotrochozoa</taxon>
        <taxon>Platyhelminthes</taxon>
        <taxon>Cestoda</taxon>
        <taxon>Eucestoda</taxon>
        <taxon>Cyclophyllidea</taxon>
        <taxon>Hymenolepididae</taxon>
        <taxon>Hymenolepis</taxon>
    </lineage>
</organism>
<feature type="region of interest" description="UBR4 E3 catalytic module" evidence="1">
    <location>
        <begin position="88"/>
        <end position="411"/>
    </location>
</feature>